<evidence type="ECO:0000313" key="2">
    <source>
        <dbReference type="EMBL" id="KAJ4371451.1"/>
    </source>
</evidence>
<keyword evidence="1" id="KW-0812">Transmembrane</keyword>
<reference evidence="2" key="1">
    <citation type="submission" date="2022-10" db="EMBL/GenBank/DDBJ databases">
        <title>Tapping the CABI collections for fungal endophytes: first genome assemblies for Collariella, Neodidymelliopsis, Ascochyta clinopodiicola, Didymella pomorum, Didymosphaeria variabile, Neocosmospora piperis and Neocucurbitaria cava.</title>
        <authorList>
            <person name="Hill R."/>
        </authorList>
    </citation>
    <scope>NUCLEOTIDE SEQUENCE</scope>
    <source>
        <strain evidence="2">IMI 356814</strain>
    </source>
</reference>
<keyword evidence="3" id="KW-1185">Reference proteome</keyword>
<dbReference type="EMBL" id="JAPEUY010000007">
    <property type="protein sequence ID" value="KAJ4371451.1"/>
    <property type="molecule type" value="Genomic_DNA"/>
</dbReference>
<feature type="transmembrane region" description="Helical" evidence="1">
    <location>
        <begin position="137"/>
        <end position="156"/>
    </location>
</feature>
<gene>
    <name evidence="2" type="ORF">N0V83_004668</name>
</gene>
<feature type="transmembrane region" description="Helical" evidence="1">
    <location>
        <begin position="176"/>
        <end position="197"/>
    </location>
</feature>
<comment type="caution">
    <text evidence="2">The sequence shown here is derived from an EMBL/GenBank/DDBJ whole genome shotgun (WGS) entry which is preliminary data.</text>
</comment>
<proteinExistence type="predicted"/>
<dbReference type="Proteomes" id="UP001140560">
    <property type="component" value="Unassembled WGS sequence"/>
</dbReference>
<keyword evidence="1" id="KW-1133">Transmembrane helix</keyword>
<dbReference type="AlphaFoldDB" id="A0A9W8YB38"/>
<accession>A0A9W8YB38</accession>
<organism evidence="2 3">
    <name type="scientific">Neocucurbitaria cava</name>
    <dbReference type="NCBI Taxonomy" id="798079"/>
    <lineage>
        <taxon>Eukaryota</taxon>
        <taxon>Fungi</taxon>
        <taxon>Dikarya</taxon>
        <taxon>Ascomycota</taxon>
        <taxon>Pezizomycotina</taxon>
        <taxon>Dothideomycetes</taxon>
        <taxon>Pleosporomycetidae</taxon>
        <taxon>Pleosporales</taxon>
        <taxon>Pleosporineae</taxon>
        <taxon>Cucurbitariaceae</taxon>
        <taxon>Neocucurbitaria</taxon>
    </lineage>
</organism>
<evidence type="ECO:0000256" key="1">
    <source>
        <dbReference type="SAM" id="Phobius"/>
    </source>
</evidence>
<dbReference type="OrthoDB" id="3793201at2759"/>
<protein>
    <submittedName>
        <fullName evidence="2">Uncharacterized protein</fullName>
    </submittedName>
</protein>
<feature type="transmembrane region" description="Helical" evidence="1">
    <location>
        <begin position="661"/>
        <end position="683"/>
    </location>
</feature>
<sequence length="763" mass="83763">MTPRHSGINLLPTPLKTPYHAPFLRAIGLGVVNSLLARLQSRSKAEEPKKSIAKKSFWVALQRCAVHLLPCAVSLIVIVLNLKGYFIGFELAGLPNRTSQYMALLQVAAKAQELLIVASLATVVVHQLRHDLIKGPGVPFGLVGVTSLFSQLSFFWSPTFIGSLTRKSGPSKRLFILILLVGAIAATAGPAVAILVIPRESIWPAGGSKYWVSGTAEDLWPSQVGLEHYMPEAQYGIAKAKCNAANAYTNSLCPSGGYMGLLQRITLAYDKPASSGARDAWYSFVNLLRAGYGTLVTSPPSSGQMTPYMMISAKRGILALESSAVAVHGPSAWIAYELEGNWYDAAMSEPNNPGVQSSRYKYYDTAMTTVSTFVPAVRVVCSPPKPLISGDSKVDFPWTPDFEPAGELENKNDIGSGRLRRLRTLNLEGSSLHNRTFSNFPKVSRVALSDSDLTNSTMGFVFEYPWSNNSGRNVSGCVLDMRWAKGVVLQQRDSVSRPALLDPHTIDRDPYMFNDLFSLNPCSVKSRIEISEELFDAVNFPLAPDLKEVAYDMPTLIRPPNTTAIETLLMTIDWNDDWDDGGYIPVFEQAVAILFADALARANAWRMSPQGPYPQKKPDWKAQILNDGEAFDSPPSNPTTTFSMKQQISGYTYNMDTWADWLSIVVLLIHLVVATGHTILLLVTHRSSSCWDSLPELISLAQQSTPSTVALRNTAAGIYRLSTFRHIARIRVSEEDAEHVELVFDVDHGKDSGRQPDAGQKYG</sequence>
<name>A0A9W8YB38_9PLEO</name>
<keyword evidence="1" id="KW-0472">Membrane</keyword>
<evidence type="ECO:0000313" key="3">
    <source>
        <dbReference type="Proteomes" id="UP001140560"/>
    </source>
</evidence>
<feature type="transmembrane region" description="Helical" evidence="1">
    <location>
        <begin position="60"/>
        <end position="82"/>
    </location>
</feature>